<evidence type="ECO:0000259" key="8">
    <source>
        <dbReference type="PROSITE" id="PS50835"/>
    </source>
</evidence>
<evidence type="ECO:0000256" key="6">
    <source>
        <dbReference type="PROSITE-ProRule" id="PRU00352"/>
    </source>
</evidence>
<dbReference type="InterPro" id="IPR015943">
    <property type="entry name" value="WD40/YVTN_repeat-like_dom_sf"/>
</dbReference>
<dbReference type="KEGG" id="pfor:103149862"/>
<dbReference type="GO" id="GO:0000122">
    <property type="term" value="P:negative regulation of transcription by RNA polymerase II"/>
    <property type="evidence" value="ECO:0007669"/>
    <property type="project" value="TreeGrafter"/>
</dbReference>
<dbReference type="GO" id="GO:0005615">
    <property type="term" value="C:extracellular space"/>
    <property type="evidence" value="ECO:0007669"/>
    <property type="project" value="TreeGrafter"/>
</dbReference>
<dbReference type="InterPro" id="IPR036179">
    <property type="entry name" value="Ig-like_dom_sf"/>
</dbReference>
<evidence type="ECO:0000256" key="5">
    <source>
        <dbReference type="ARBA" id="ARBA00023180"/>
    </source>
</evidence>
<feature type="domain" description="Ig-like" evidence="8">
    <location>
        <begin position="494"/>
        <end position="586"/>
    </location>
</feature>
<dbReference type="STRING" id="48698.ENSPFOP00000015443"/>
<reference evidence="10" key="2">
    <citation type="submission" date="2025-08" db="UniProtKB">
        <authorList>
            <consortium name="Ensembl"/>
        </authorList>
    </citation>
    <scope>IDENTIFICATION</scope>
</reference>
<dbReference type="InterPro" id="IPR013783">
    <property type="entry name" value="Ig-like_fold"/>
</dbReference>
<dbReference type="GeneID" id="103149862"/>
<dbReference type="SUPFAM" id="SSF103575">
    <property type="entry name" value="Plexin repeat"/>
    <property type="match status" value="1"/>
</dbReference>
<name>A0A087YBP0_POEFO</name>
<organism evidence="10 11">
    <name type="scientific">Poecilia formosa</name>
    <name type="common">Amazon molly</name>
    <name type="synonym">Limia formosa</name>
    <dbReference type="NCBI Taxonomy" id="48698"/>
    <lineage>
        <taxon>Eukaryota</taxon>
        <taxon>Metazoa</taxon>
        <taxon>Chordata</taxon>
        <taxon>Craniata</taxon>
        <taxon>Vertebrata</taxon>
        <taxon>Euteleostomi</taxon>
        <taxon>Actinopterygii</taxon>
        <taxon>Neopterygii</taxon>
        <taxon>Teleostei</taxon>
        <taxon>Neoteleostei</taxon>
        <taxon>Acanthomorphata</taxon>
        <taxon>Ovalentaria</taxon>
        <taxon>Atherinomorphae</taxon>
        <taxon>Cyprinodontiformes</taxon>
        <taxon>Poeciliidae</taxon>
        <taxon>Poeciliinae</taxon>
        <taxon>Poecilia</taxon>
    </lineage>
</organism>
<evidence type="ECO:0000313" key="11">
    <source>
        <dbReference type="Proteomes" id="UP000028760"/>
    </source>
</evidence>
<proteinExistence type="inferred from homology"/>
<evidence type="ECO:0000313" key="10">
    <source>
        <dbReference type="Ensembl" id="ENSPFOP00000015443.2"/>
    </source>
</evidence>
<comment type="similarity">
    <text evidence="2">Belongs to the semaphorin family.</text>
</comment>
<dbReference type="Gene3D" id="3.30.1680.10">
    <property type="entry name" value="ligand-binding face of the semaphorins, domain 2"/>
    <property type="match status" value="1"/>
</dbReference>
<dbReference type="eggNOG" id="KOG3611">
    <property type="taxonomic scope" value="Eukaryota"/>
</dbReference>
<accession>A0A087YBP0</accession>
<dbReference type="PANTHER" id="PTHR11036:SF144">
    <property type="entry name" value="SEMAPHORIN-7A-LIKE"/>
    <property type="match status" value="1"/>
</dbReference>
<dbReference type="InterPro" id="IPR027231">
    <property type="entry name" value="Semaphorin"/>
</dbReference>
<dbReference type="PANTHER" id="PTHR11036">
    <property type="entry name" value="SEMAPHORIN"/>
    <property type="match status" value="1"/>
</dbReference>
<dbReference type="SUPFAM" id="SSF48726">
    <property type="entry name" value="Immunoglobulin"/>
    <property type="match status" value="1"/>
</dbReference>
<sequence length="611" mass="69347">MFTLLLLIFACCLNEANLHSPRMVFKYKEAPVKRFPLREHLPVQILFEEWSANVTSVEKTRLAFYNFNNTRKVAKDTEVQWKDCPRNDCKIAVVHQREEGKPLFVCATKDRTSQCCDLDSSGSLTCAKIDNINTFNIKEGEKSALDETDAKTDLYLTSSGAHENVGIHKFGSKRVRPVNHGKEQYYLGLVLSKRQGEPLQNKVYSFYRQKNKDTSPGSNMWLPFVSQVCMADVGGPKKNLQFSWTSLMNARLYCGHNTADNKRHFFELVDVATVHSDHWKDTRVYALFRNEWGMSAVCVYTIGDIENVFTRSPFIDSDKNEEDRKKCVLDSTKLSTSILGRVEKVLEMKEWVKPRMGPVLFNHHNYTRILVDASPGNQHDVMFLSLSNGAIHKALQLESHSFIIAEYQPFNYSAHILNFVLNPSTKKLYVNSQTELVQIDVENCGQYGNNCPDCVLSRDPYCSWEDQQCTSATSGASPVVHRNHSMCSEDLASPLRRSAGGTKSHVDNSVKSITVPSESSYFLRCPVSSHHAQYTWKTPGGSSSCYSRDGECLLLIDSMTPRQQGRYKCESEEMGYRKVLAQYELRCPSAGQTFGPTVWIFIAAVFNSVWF</sequence>
<feature type="domain" description="Sema" evidence="9">
    <location>
        <begin position="1"/>
        <end position="441"/>
    </location>
</feature>
<evidence type="ECO:0000259" key="9">
    <source>
        <dbReference type="PROSITE" id="PS51004"/>
    </source>
</evidence>
<keyword evidence="3" id="KW-0472">Membrane</keyword>
<dbReference type="PROSITE" id="PS51004">
    <property type="entry name" value="SEMA"/>
    <property type="match status" value="1"/>
</dbReference>
<comment type="caution">
    <text evidence="6">Lacks conserved residue(s) required for the propagation of feature annotation.</text>
</comment>
<reference evidence="10" key="3">
    <citation type="submission" date="2025-09" db="UniProtKB">
        <authorList>
            <consortium name="Ensembl"/>
        </authorList>
    </citation>
    <scope>IDENTIFICATION</scope>
</reference>
<keyword evidence="4" id="KW-1015">Disulfide bond</keyword>
<dbReference type="RefSeq" id="XP_007569275.1">
    <property type="nucleotide sequence ID" value="XM_007569213.2"/>
</dbReference>
<dbReference type="Gene3D" id="2.60.40.10">
    <property type="entry name" value="Immunoglobulins"/>
    <property type="match status" value="1"/>
</dbReference>
<dbReference type="GO" id="GO:0030335">
    <property type="term" value="P:positive regulation of cell migration"/>
    <property type="evidence" value="ECO:0007669"/>
    <property type="project" value="TreeGrafter"/>
</dbReference>
<dbReference type="Proteomes" id="UP000028760">
    <property type="component" value="Unassembled WGS sequence"/>
</dbReference>
<dbReference type="InterPro" id="IPR001627">
    <property type="entry name" value="Semap_dom"/>
</dbReference>
<dbReference type="AlphaFoldDB" id="A0A087YBP0"/>
<dbReference type="GO" id="GO:0030215">
    <property type="term" value="F:semaphorin receptor binding"/>
    <property type="evidence" value="ECO:0007669"/>
    <property type="project" value="InterPro"/>
</dbReference>
<feature type="chain" id="PRO_5001834284" evidence="7">
    <location>
        <begin position="19"/>
        <end position="611"/>
    </location>
</feature>
<dbReference type="GO" id="GO:0071526">
    <property type="term" value="P:semaphorin-plexin signaling pathway"/>
    <property type="evidence" value="ECO:0007669"/>
    <property type="project" value="TreeGrafter"/>
</dbReference>
<dbReference type="Pfam" id="PF01437">
    <property type="entry name" value="PSI"/>
    <property type="match status" value="1"/>
</dbReference>
<dbReference type="SUPFAM" id="SSF101912">
    <property type="entry name" value="Sema domain"/>
    <property type="match status" value="1"/>
</dbReference>
<evidence type="ECO:0000256" key="2">
    <source>
        <dbReference type="ARBA" id="ARBA00009492"/>
    </source>
</evidence>
<dbReference type="GO" id="GO:0043931">
    <property type="term" value="P:ossification involved in bone maturation"/>
    <property type="evidence" value="ECO:0007669"/>
    <property type="project" value="TreeGrafter"/>
</dbReference>
<dbReference type="GO" id="GO:0005886">
    <property type="term" value="C:plasma membrane"/>
    <property type="evidence" value="ECO:0007669"/>
    <property type="project" value="TreeGrafter"/>
</dbReference>
<dbReference type="InterPro" id="IPR016201">
    <property type="entry name" value="PSI"/>
</dbReference>
<dbReference type="GO" id="GO:0045499">
    <property type="term" value="F:chemorepellent activity"/>
    <property type="evidence" value="ECO:0007669"/>
    <property type="project" value="TreeGrafter"/>
</dbReference>
<dbReference type="FunFam" id="2.60.40.10:FF:001170">
    <property type="entry name" value="Sema domain, immunoglobulin domain (Ig), short basic domain, secreted, (Semaphorin) 3F"/>
    <property type="match status" value="1"/>
</dbReference>
<comment type="subcellular location">
    <subcellularLocation>
        <location evidence="1">Membrane</location>
    </subcellularLocation>
</comment>
<dbReference type="InterPro" id="IPR036352">
    <property type="entry name" value="Semap_dom_sf"/>
</dbReference>
<dbReference type="OMA" id="GIHKFGS"/>
<dbReference type="Pfam" id="PF01403">
    <property type="entry name" value="Sema"/>
    <property type="match status" value="1"/>
</dbReference>
<evidence type="ECO:0000256" key="3">
    <source>
        <dbReference type="ARBA" id="ARBA00023136"/>
    </source>
</evidence>
<evidence type="ECO:0000256" key="7">
    <source>
        <dbReference type="SAM" id="SignalP"/>
    </source>
</evidence>
<evidence type="ECO:0000256" key="4">
    <source>
        <dbReference type="ARBA" id="ARBA00023157"/>
    </source>
</evidence>
<keyword evidence="7" id="KW-0732">Signal</keyword>
<dbReference type="Gene3D" id="2.130.10.10">
    <property type="entry name" value="YVTN repeat-like/Quinoprotein amine dehydrogenase"/>
    <property type="match status" value="1"/>
</dbReference>
<dbReference type="Ensembl" id="ENSPFOT00000015465.2">
    <property type="protein sequence ID" value="ENSPFOP00000015443.2"/>
    <property type="gene ID" value="ENSPFOG00000015380.2"/>
</dbReference>
<reference evidence="11" key="1">
    <citation type="submission" date="2013-10" db="EMBL/GenBank/DDBJ databases">
        <authorList>
            <person name="Schartl M."/>
            <person name="Warren W."/>
        </authorList>
    </citation>
    <scope>NUCLEOTIDE SEQUENCE [LARGE SCALE GENOMIC DNA]</scope>
    <source>
        <strain evidence="11">female</strain>
    </source>
</reference>
<dbReference type="GO" id="GO:0007411">
    <property type="term" value="P:axon guidance"/>
    <property type="evidence" value="ECO:0007669"/>
    <property type="project" value="TreeGrafter"/>
</dbReference>
<dbReference type="PROSITE" id="PS50835">
    <property type="entry name" value="IG_LIKE"/>
    <property type="match status" value="1"/>
</dbReference>
<dbReference type="EMBL" id="AYCK01012905">
    <property type="status" value="NOT_ANNOTATED_CDS"/>
    <property type="molecule type" value="Genomic_DNA"/>
</dbReference>
<keyword evidence="5" id="KW-0325">Glycoprotein</keyword>
<dbReference type="GeneTree" id="ENSGT00940000158358"/>
<dbReference type="OrthoDB" id="9988752at2759"/>
<dbReference type="SMART" id="SM00423">
    <property type="entry name" value="PSI"/>
    <property type="match status" value="1"/>
</dbReference>
<dbReference type="GO" id="GO:0001755">
    <property type="term" value="P:neural crest cell migration"/>
    <property type="evidence" value="ECO:0007669"/>
    <property type="project" value="TreeGrafter"/>
</dbReference>
<dbReference type="SMART" id="SM00630">
    <property type="entry name" value="Sema"/>
    <property type="match status" value="1"/>
</dbReference>
<protein>
    <submittedName>
        <fullName evidence="10">Semaphorin-7A-like</fullName>
    </submittedName>
</protein>
<dbReference type="InterPro" id="IPR007110">
    <property type="entry name" value="Ig-like_dom"/>
</dbReference>
<feature type="signal peptide" evidence="7">
    <location>
        <begin position="1"/>
        <end position="18"/>
    </location>
</feature>
<dbReference type="InterPro" id="IPR002165">
    <property type="entry name" value="Plexin_repeat"/>
</dbReference>
<evidence type="ECO:0000256" key="1">
    <source>
        <dbReference type="ARBA" id="ARBA00004370"/>
    </source>
</evidence>
<keyword evidence="11" id="KW-1185">Reference proteome</keyword>